<proteinExistence type="predicted"/>
<comment type="caution">
    <text evidence="1">The sequence shown here is derived from an EMBL/GenBank/DDBJ whole genome shotgun (WGS) entry which is preliminary data.</text>
</comment>
<organism evidence="1 2">
    <name type="scientific">Trebonia kvetii</name>
    <dbReference type="NCBI Taxonomy" id="2480626"/>
    <lineage>
        <taxon>Bacteria</taxon>
        <taxon>Bacillati</taxon>
        <taxon>Actinomycetota</taxon>
        <taxon>Actinomycetes</taxon>
        <taxon>Streptosporangiales</taxon>
        <taxon>Treboniaceae</taxon>
        <taxon>Trebonia</taxon>
    </lineage>
</organism>
<evidence type="ECO:0000313" key="2">
    <source>
        <dbReference type="Proteomes" id="UP000460272"/>
    </source>
</evidence>
<accession>A0A6P2BYQ1</accession>
<dbReference type="OrthoDB" id="3515089at2"/>
<reference evidence="1 2" key="1">
    <citation type="submission" date="2018-11" db="EMBL/GenBank/DDBJ databases">
        <title>Trebonia kvetii gen.nov., sp.nov., a novel acidophilic actinobacterium, and proposal of the new actinobacterial family Treboniaceae fam. nov.</title>
        <authorList>
            <person name="Rapoport D."/>
            <person name="Sagova-Mareckova M."/>
            <person name="Sedlacek I."/>
            <person name="Provaznik J."/>
            <person name="Kralova S."/>
            <person name="Pavlinic D."/>
            <person name="Benes V."/>
            <person name="Kopecky J."/>
        </authorList>
    </citation>
    <scope>NUCLEOTIDE SEQUENCE [LARGE SCALE GENOMIC DNA]</scope>
    <source>
        <strain evidence="1 2">15Tr583</strain>
    </source>
</reference>
<keyword evidence="2" id="KW-1185">Reference proteome</keyword>
<dbReference type="EMBL" id="RPFW01000003">
    <property type="protein sequence ID" value="TVZ04242.1"/>
    <property type="molecule type" value="Genomic_DNA"/>
</dbReference>
<dbReference type="SUPFAM" id="SSF50965">
    <property type="entry name" value="Galactose oxidase, central domain"/>
    <property type="match status" value="1"/>
</dbReference>
<dbReference type="RefSeq" id="WP_145854111.1">
    <property type="nucleotide sequence ID" value="NZ_RPFW01000003.1"/>
</dbReference>
<evidence type="ECO:0000313" key="1">
    <source>
        <dbReference type="EMBL" id="TVZ04242.1"/>
    </source>
</evidence>
<sequence length="377" mass="39770">MTAMKRLLSRICVIAAITGITVAALAIVAGTPGHASSPQKASSPAVHKPAWHFIFAIPNGNATTHFNAFTAVVATGKTAGWAFMENAPYAYERTGPRTWKKVPFPGKNGNVALAAVASDGRGAVWAGYFTASGTQLDRWTGTKWEVARTFPGYLSGLTVLASDDVWVFGGTGQQQSHGVFHYNGRTWTEVASTPQGGAALSDTNVWAYSGQLIDHFNGKRWTSVNVAKLLPPRNRQALAGVKPFLTGIRALSAADVYATGEGTDPPHGGPLVLLHFNGHAWSRVLLAKNNTSPSGQRIVPDGKGGLWIPGGDGAQNPALLHYSNGKLTTVTLPAEATWVPTIADSLARIPGTSEMLAGGVQYTDGNNKTNSVILQYS</sequence>
<evidence type="ECO:0008006" key="3">
    <source>
        <dbReference type="Google" id="ProtNLM"/>
    </source>
</evidence>
<dbReference type="Proteomes" id="UP000460272">
    <property type="component" value="Unassembled WGS sequence"/>
</dbReference>
<dbReference type="AlphaFoldDB" id="A0A6P2BYQ1"/>
<protein>
    <recommendedName>
        <fullName evidence="3">Exo-alpha-sialidase</fullName>
    </recommendedName>
</protein>
<dbReference type="InterPro" id="IPR011043">
    <property type="entry name" value="Gal_Oxase/kelch_b-propeller"/>
</dbReference>
<name>A0A6P2BYQ1_9ACTN</name>
<gene>
    <name evidence="1" type="ORF">EAS64_17805</name>
</gene>